<dbReference type="Proteomes" id="UP001054821">
    <property type="component" value="Chromosome 1"/>
</dbReference>
<evidence type="ECO:0000313" key="2">
    <source>
        <dbReference type="EMBL" id="KAI5355118.1"/>
    </source>
</evidence>
<comment type="caution">
    <text evidence="2">The sequence shown here is derived from an EMBL/GenBank/DDBJ whole genome shotgun (WGS) entry which is preliminary data.</text>
</comment>
<name>A0AAD4ZVL0_PRUDU</name>
<gene>
    <name evidence="2" type="ORF">L3X38_008013</name>
</gene>
<dbReference type="InterPro" id="IPR002156">
    <property type="entry name" value="RNaseH_domain"/>
</dbReference>
<dbReference type="PANTHER" id="PTHR47723">
    <property type="entry name" value="OS05G0353850 PROTEIN"/>
    <property type="match status" value="1"/>
</dbReference>
<dbReference type="GO" id="GO:0004523">
    <property type="term" value="F:RNA-DNA hybrid ribonuclease activity"/>
    <property type="evidence" value="ECO:0007669"/>
    <property type="project" value="InterPro"/>
</dbReference>
<accession>A0AAD4ZVL0</accession>
<dbReference type="AlphaFoldDB" id="A0AAD4ZVL0"/>
<dbReference type="EMBL" id="JAJFAZ020000001">
    <property type="protein sequence ID" value="KAI5355118.1"/>
    <property type="molecule type" value="Genomic_DNA"/>
</dbReference>
<reference evidence="2 3" key="1">
    <citation type="journal article" date="2022" name="G3 (Bethesda)">
        <title>Whole-genome sequence and methylome profiling of the almond [Prunus dulcis (Mill.) D.A. Webb] cultivar 'Nonpareil'.</title>
        <authorList>
            <person name="D'Amico-Willman K.M."/>
            <person name="Ouma W.Z."/>
            <person name="Meulia T."/>
            <person name="Sideli G.M."/>
            <person name="Gradziel T.M."/>
            <person name="Fresnedo-Ramirez J."/>
        </authorList>
    </citation>
    <scope>NUCLEOTIDE SEQUENCE [LARGE SCALE GENOMIC DNA]</scope>
    <source>
        <strain evidence="2">Clone GOH B32 T37-40</strain>
    </source>
</reference>
<dbReference type="GO" id="GO:0003676">
    <property type="term" value="F:nucleic acid binding"/>
    <property type="evidence" value="ECO:0007669"/>
    <property type="project" value="InterPro"/>
</dbReference>
<proteinExistence type="predicted"/>
<sequence>MDATVVVSFVQQVGTLSCHPLAALVQSCCVLMKRIGNCHLAHVYREMNVVADRMANWSFNLDLEVSYLDEAPSWVSSFLEDDFLRVVRPRLICSS</sequence>
<dbReference type="Pfam" id="PF13456">
    <property type="entry name" value="RVT_3"/>
    <property type="match status" value="1"/>
</dbReference>
<evidence type="ECO:0000259" key="1">
    <source>
        <dbReference type="Pfam" id="PF13456"/>
    </source>
</evidence>
<dbReference type="InterPro" id="IPR053151">
    <property type="entry name" value="RNase_H-like"/>
</dbReference>
<organism evidence="2 3">
    <name type="scientific">Prunus dulcis</name>
    <name type="common">Almond</name>
    <name type="synonym">Amygdalus dulcis</name>
    <dbReference type="NCBI Taxonomy" id="3755"/>
    <lineage>
        <taxon>Eukaryota</taxon>
        <taxon>Viridiplantae</taxon>
        <taxon>Streptophyta</taxon>
        <taxon>Embryophyta</taxon>
        <taxon>Tracheophyta</taxon>
        <taxon>Spermatophyta</taxon>
        <taxon>Magnoliopsida</taxon>
        <taxon>eudicotyledons</taxon>
        <taxon>Gunneridae</taxon>
        <taxon>Pentapetalae</taxon>
        <taxon>rosids</taxon>
        <taxon>fabids</taxon>
        <taxon>Rosales</taxon>
        <taxon>Rosaceae</taxon>
        <taxon>Amygdaloideae</taxon>
        <taxon>Amygdaleae</taxon>
        <taxon>Prunus</taxon>
    </lineage>
</organism>
<dbReference type="PANTHER" id="PTHR47723:SF19">
    <property type="entry name" value="POLYNUCLEOTIDYL TRANSFERASE, RIBONUCLEASE H-LIKE SUPERFAMILY PROTEIN"/>
    <property type="match status" value="1"/>
</dbReference>
<keyword evidence="3" id="KW-1185">Reference proteome</keyword>
<protein>
    <recommendedName>
        <fullName evidence="1">RNase H type-1 domain-containing protein</fullName>
    </recommendedName>
</protein>
<evidence type="ECO:0000313" key="3">
    <source>
        <dbReference type="Proteomes" id="UP001054821"/>
    </source>
</evidence>
<feature type="domain" description="RNase H type-1" evidence="1">
    <location>
        <begin position="2"/>
        <end position="57"/>
    </location>
</feature>